<dbReference type="PRINTS" id="PR01042">
    <property type="entry name" value="TRNASYNTHASP"/>
</dbReference>
<evidence type="ECO:0000313" key="9">
    <source>
        <dbReference type="Proteomes" id="UP000231414"/>
    </source>
</evidence>
<reference evidence="9" key="1">
    <citation type="submission" date="2017-09" db="EMBL/GenBank/DDBJ databases">
        <title>Depth-based differentiation of microbial function through sediment-hosted aquifers and enrichment of novel symbionts in the deep terrestrial subsurface.</title>
        <authorList>
            <person name="Probst A.J."/>
            <person name="Ladd B."/>
            <person name="Jarett J.K."/>
            <person name="Geller-Mcgrath D.E."/>
            <person name="Sieber C.M.K."/>
            <person name="Emerson J.B."/>
            <person name="Anantharaman K."/>
            <person name="Thomas B.C."/>
            <person name="Malmstrom R."/>
            <person name="Stieglmeier M."/>
            <person name="Klingl A."/>
            <person name="Woyke T."/>
            <person name="Ryan C.M."/>
            <person name="Banfield J.F."/>
        </authorList>
    </citation>
    <scope>NUCLEOTIDE SEQUENCE [LARGE SCALE GENOMIC DNA]</scope>
</reference>
<name>A0A2H0X7Y7_UNCKA</name>
<dbReference type="PROSITE" id="PS50862">
    <property type="entry name" value="AA_TRNA_LIGASE_II"/>
    <property type="match status" value="1"/>
</dbReference>
<dbReference type="GO" id="GO:0004815">
    <property type="term" value="F:aspartate-tRNA ligase activity"/>
    <property type="evidence" value="ECO:0007669"/>
    <property type="project" value="TreeGrafter"/>
</dbReference>
<dbReference type="InterPro" id="IPR006195">
    <property type="entry name" value="aa-tRNA-synth_II"/>
</dbReference>
<evidence type="ECO:0000256" key="2">
    <source>
        <dbReference type="ARBA" id="ARBA00022598"/>
    </source>
</evidence>
<evidence type="ECO:0000259" key="7">
    <source>
        <dbReference type="PROSITE" id="PS50862"/>
    </source>
</evidence>
<dbReference type="PANTHER" id="PTHR22594:SF5">
    <property type="entry name" value="ASPARTATE--TRNA LIGASE, MITOCHONDRIAL"/>
    <property type="match status" value="1"/>
</dbReference>
<gene>
    <name evidence="8" type="ORF">COT52_00900</name>
</gene>
<evidence type="ECO:0000256" key="5">
    <source>
        <dbReference type="ARBA" id="ARBA00022917"/>
    </source>
</evidence>
<dbReference type="CDD" id="cd04317">
    <property type="entry name" value="EcAspRS_like_N"/>
    <property type="match status" value="1"/>
</dbReference>
<feature type="non-terminal residue" evidence="8">
    <location>
        <position position="350"/>
    </location>
</feature>
<dbReference type="GO" id="GO:0005737">
    <property type="term" value="C:cytoplasm"/>
    <property type="evidence" value="ECO:0007669"/>
    <property type="project" value="InterPro"/>
</dbReference>
<dbReference type="GO" id="GO:0005524">
    <property type="term" value="F:ATP binding"/>
    <property type="evidence" value="ECO:0007669"/>
    <property type="project" value="UniProtKB-KW"/>
</dbReference>
<accession>A0A2H0X7Y7</accession>
<keyword evidence="2 8" id="KW-0436">Ligase</keyword>
<dbReference type="SUPFAM" id="SSF50249">
    <property type="entry name" value="Nucleic acid-binding proteins"/>
    <property type="match status" value="1"/>
</dbReference>
<dbReference type="Gene3D" id="3.30.930.10">
    <property type="entry name" value="Bira Bifunctional Protein, Domain 2"/>
    <property type="match status" value="2"/>
</dbReference>
<dbReference type="InterPro" id="IPR047089">
    <property type="entry name" value="Asp-tRNA-ligase_1_N"/>
</dbReference>
<dbReference type="Gene3D" id="2.40.50.140">
    <property type="entry name" value="Nucleic acid-binding proteins"/>
    <property type="match status" value="1"/>
</dbReference>
<dbReference type="InterPro" id="IPR002312">
    <property type="entry name" value="Asp/Asn-tRNA-synth_IIb"/>
</dbReference>
<evidence type="ECO:0000256" key="4">
    <source>
        <dbReference type="ARBA" id="ARBA00022840"/>
    </source>
</evidence>
<dbReference type="InterPro" id="IPR004365">
    <property type="entry name" value="NA-bd_OB_tRNA"/>
</dbReference>
<evidence type="ECO:0000256" key="3">
    <source>
        <dbReference type="ARBA" id="ARBA00022741"/>
    </source>
</evidence>
<dbReference type="InterPro" id="IPR012340">
    <property type="entry name" value="NA-bd_OB-fold"/>
</dbReference>
<evidence type="ECO:0000313" key="8">
    <source>
        <dbReference type="EMBL" id="PIS21012.1"/>
    </source>
</evidence>
<dbReference type="InterPro" id="IPR004115">
    <property type="entry name" value="GAD-like_sf"/>
</dbReference>
<keyword evidence="5" id="KW-0648">Protein biosynthesis</keyword>
<dbReference type="PANTHER" id="PTHR22594">
    <property type="entry name" value="ASPARTYL/LYSYL-TRNA SYNTHETASE"/>
    <property type="match status" value="1"/>
</dbReference>
<dbReference type="Proteomes" id="UP000231414">
    <property type="component" value="Unassembled WGS sequence"/>
</dbReference>
<dbReference type="GO" id="GO:0006422">
    <property type="term" value="P:aspartyl-tRNA aminoacylation"/>
    <property type="evidence" value="ECO:0007669"/>
    <property type="project" value="TreeGrafter"/>
</dbReference>
<keyword evidence="4" id="KW-0067">ATP-binding</keyword>
<dbReference type="SUPFAM" id="SSF55681">
    <property type="entry name" value="Class II aaRS and biotin synthetases"/>
    <property type="match status" value="1"/>
</dbReference>
<proteinExistence type="inferred from homology"/>
<organism evidence="8 9">
    <name type="scientific">candidate division WWE3 bacterium CG08_land_8_20_14_0_20_43_13</name>
    <dbReference type="NCBI Taxonomy" id="1975087"/>
    <lineage>
        <taxon>Bacteria</taxon>
        <taxon>Katanobacteria</taxon>
    </lineage>
</organism>
<keyword evidence="3" id="KW-0547">Nucleotide-binding</keyword>
<dbReference type="EMBL" id="PEYW01000009">
    <property type="protein sequence ID" value="PIS21012.1"/>
    <property type="molecule type" value="Genomic_DNA"/>
</dbReference>
<dbReference type="InterPro" id="IPR004364">
    <property type="entry name" value="Aa-tRNA-synt_II"/>
</dbReference>
<dbReference type="Pfam" id="PF00152">
    <property type="entry name" value="tRNA-synt_2"/>
    <property type="match status" value="1"/>
</dbReference>
<feature type="domain" description="Aminoacyl-transfer RNA synthetases class-II family profile" evidence="7">
    <location>
        <begin position="137"/>
        <end position="291"/>
    </location>
</feature>
<dbReference type="Gene3D" id="3.30.1360.30">
    <property type="entry name" value="GAD-like domain"/>
    <property type="match status" value="1"/>
</dbReference>
<comment type="caution">
    <text evidence="8">The sequence shown here is derived from an EMBL/GenBank/DDBJ whole genome shotgun (WGS) entry which is preliminary data.</text>
</comment>
<dbReference type="Pfam" id="PF01336">
    <property type="entry name" value="tRNA_anti-codon"/>
    <property type="match status" value="1"/>
</dbReference>
<evidence type="ECO:0000256" key="6">
    <source>
        <dbReference type="ARBA" id="ARBA00023146"/>
    </source>
</evidence>
<keyword evidence="6" id="KW-0030">Aminoacyl-tRNA synthetase</keyword>
<dbReference type="GO" id="GO:0003676">
    <property type="term" value="F:nucleic acid binding"/>
    <property type="evidence" value="ECO:0007669"/>
    <property type="project" value="InterPro"/>
</dbReference>
<comment type="similarity">
    <text evidence="1">Belongs to the class-II aminoacyl-tRNA synthetase family. Type 1 subfamily.</text>
</comment>
<evidence type="ECO:0000256" key="1">
    <source>
        <dbReference type="ARBA" id="ARBA00006303"/>
    </source>
</evidence>
<dbReference type="AlphaFoldDB" id="A0A2H0X7Y7"/>
<dbReference type="InterPro" id="IPR045864">
    <property type="entry name" value="aa-tRNA-synth_II/BPL/LPL"/>
</dbReference>
<protein>
    <submittedName>
        <fullName evidence="8">Aspartate--tRNA ligase</fullName>
    </submittedName>
</protein>
<sequence>MERILISSISSKLGETVHLLGWVNSRRDHGKITFIDLRDRTGIVQVVLSGDLAKNNDQIRDEYILEVVGKVAPRPDNMVNLELPLGNVEVQAQQIAVISKSQALPFSLTTDGYEVSEPVRLDFRYLDLRRERMAKNLRLRHKIIKNARAYLDNLDFVEIETPYISKPTPEGARDFLVPSRLQPGCFYALPQSPQQYKQMLMAAGFEKYYQIARCFRDEDPRADRAYGEFTQLDIELSFTSQEEILNLVENLMIKLTEEIAGKQVMYKPFPRISYKQAMECFGQDKFDLRLYRHKGYVWIKEREQVLPEQENTLGFAWVLDFPLFEKTHDRVLRPSHHPFTAPKDEDIPLL</sequence>